<evidence type="ECO:0000256" key="3">
    <source>
        <dbReference type="RuleBase" id="RU000363"/>
    </source>
</evidence>
<sequence length="297" mass="31901">MRALNNDAVDGKRGDPLGDRIEFRRQHCVYDPSIQFRAYRRVGGAVPTNAGIAITPKRAREHDDELQQAKFKLRQPLQAITSHSPKPVCKVWARRISAAQEAIASLASDIHPTSAVLPVYMDLTKEQTVKDAAVFVAAALKERGLSGLDALVNNAGIPTGTDLAIFATNVVGTLAVKNAFRPLLKQGSRIVNVSSLLGSQTLNQARPRVVPVAIYTTYAASKAALNNLVLQWAFEEEEAKSGIRVMALCPGHTTTAANAFSEHGAPPEKTCKIIVDSAMGTPENGAFVDVKGATIPW</sequence>
<keyword evidence="2" id="KW-0521">NADP</keyword>
<dbReference type="Pfam" id="PF00106">
    <property type="entry name" value="adh_short"/>
    <property type="match status" value="1"/>
</dbReference>
<dbReference type="Gene3D" id="3.40.50.720">
    <property type="entry name" value="NAD(P)-binding Rossmann-like Domain"/>
    <property type="match status" value="1"/>
</dbReference>
<evidence type="ECO:0000313" key="4">
    <source>
        <dbReference type="EMBL" id="CAK5282060.1"/>
    </source>
</evidence>
<comment type="caution">
    <text evidence="4">The sequence shown here is derived from an EMBL/GenBank/DDBJ whole genome shotgun (WGS) entry which is preliminary data.</text>
</comment>
<comment type="similarity">
    <text evidence="1 3">Belongs to the short-chain dehydrogenases/reductases (SDR) family.</text>
</comment>
<dbReference type="PROSITE" id="PS00061">
    <property type="entry name" value="ADH_SHORT"/>
    <property type="match status" value="1"/>
</dbReference>
<dbReference type="AlphaFoldDB" id="A0AAD2HUD7"/>
<dbReference type="PANTHER" id="PTHR43544">
    <property type="entry name" value="SHORT-CHAIN DEHYDROGENASE/REDUCTASE"/>
    <property type="match status" value="1"/>
</dbReference>
<dbReference type="GO" id="GO:0016491">
    <property type="term" value="F:oxidoreductase activity"/>
    <property type="evidence" value="ECO:0007669"/>
    <property type="project" value="TreeGrafter"/>
</dbReference>
<dbReference type="InterPro" id="IPR020904">
    <property type="entry name" value="Sc_DH/Rdtase_CS"/>
</dbReference>
<dbReference type="InterPro" id="IPR002347">
    <property type="entry name" value="SDR_fam"/>
</dbReference>
<dbReference type="EMBL" id="CAVNYO010000446">
    <property type="protein sequence ID" value="CAK5282060.1"/>
    <property type="molecule type" value="Genomic_DNA"/>
</dbReference>
<dbReference type="PRINTS" id="PR00081">
    <property type="entry name" value="GDHRDH"/>
</dbReference>
<accession>A0AAD2HUD7</accession>
<reference evidence="4" key="1">
    <citation type="submission" date="2023-11" db="EMBL/GenBank/DDBJ databases">
        <authorList>
            <person name="De Vega J J."/>
            <person name="De Vega J J."/>
        </authorList>
    </citation>
    <scope>NUCLEOTIDE SEQUENCE</scope>
</reference>
<proteinExistence type="inferred from homology"/>
<dbReference type="Proteomes" id="UP001295794">
    <property type="component" value="Unassembled WGS sequence"/>
</dbReference>
<organism evidence="4 5">
    <name type="scientific">Mycena citricolor</name>
    <dbReference type="NCBI Taxonomy" id="2018698"/>
    <lineage>
        <taxon>Eukaryota</taxon>
        <taxon>Fungi</taxon>
        <taxon>Dikarya</taxon>
        <taxon>Basidiomycota</taxon>
        <taxon>Agaricomycotina</taxon>
        <taxon>Agaricomycetes</taxon>
        <taxon>Agaricomycetidae</taxon>
        <taxon>Agaricales</taxon>
        <taxon>Marasmiineae</taxon>
        <taxon>Mycenaceae</taxon>
        <taxon>Mycena</taxon>
    </lineage>
</organism>
<dbReference type="SUPFAM" id="SSF51735">
    <property type="entry name" value="NAD(P)-binding Rossmann-fold domains"/>
    <property type="match status" value="1"/>
</dbReference>
<protein>
    <submittedName>
        <fullName evidence="4">Uncharacterized protein</fullName>
    </submittedName>
</protein>
<name>A0AAD2HUD7_9AGAR</name>
<dbReference type="InterPro" id="IPR051468">
    <property type="entry name" value="Fungal_SecMetab_SDRs"/>
</dbReference>
<evidence type="ECO:0000256" key="1">
    <source>
        <dbReference type="ARBA" id="ARBA00006484"/>
    </source>
</evidence>
<keyword evidence="5" id="KW-1185">Reference proteome</keyword>
<dbReference type="InterPro" id="IPR036291">
    <property type="entry name" value="NAD(P)-bd_dom_sf"/>
</dbReference>
<dbReference type="PANTHER" id="PTHR43544:SF36">
    <property type="entry name" value="CHAIN OXIDOREDUCTASE (CSGA), PUTATIVE (AFU_ORTHOLOGUE AFUA_4G00910)-RELATED"/>
    <property type="match status" value="1"/>
</dbReference>
<evidence type="ECO:0000256" key="2">
    <source>
        <dbReference type="ARBA" id="ARBA00022857"/>
    </source>
</evidence>
<gene>
    <name evidence="4" type="ORF">MYCIT1_LOCUS33501</name>
</gene>
<dbReference type="GO" id="GO:0005737">
    <property type="term" value="C:cytoplasm"/>
    <property type="evidence" value="ECO:0007669"/>
    <property type="project" value="TreeGrafter"/>
</dbReference>
<dbReference type="PRINTS" id="PR00080">
    <property type="entry name" value="SDRFAMILY"/>
</dbReference>
<evidence type="ECO:0000313" key="5">
    <source>
        <dbReference type="Proteomes" id="UP001295794"/>
    </source>
</evidence>